<feature type="domain" description="MacB-like periplasmic core" evidence="8">
    <location>
        <begin position="21"/>
        <end position="232"/>
    </location>
</feature>
<sequence length="787" mass="88310">MIKNYFKIAWRNIARSKGYAFINIGGLGIGIAASILILIWVQFEISVDRFYENSDRIFAVWRTTEIEGEPVSWDYTPAPYGPTLKENFPEVESTARITEWDPMILSVGDKKFSELPTFTDPGFFEIFSFEVLEGDPVEALTGPDNIVLTESVAKKLFGETSALGKSVKVEDQLDFEVKAVIKDLPQNTEFSFTAFIPFKKLEAMGWVDDYWGNNSMRTFAMLTEGSDVELFNKKYSNFSIKYGGLEDKISDFLFPVKDLHLYSKFENGESVGGKIELIRMFGIVSIIVLIIAGINFVNLSTAQSDKRSKEVGIRKISGAGKGMLIGQFLSESILIALCAYLVALVIVSLSFPWFTNLIGQELANPFYQPFFWILSLVYILFVGVLAGSYPAFLMSSFNPTSIFRSKMGVNKSFGIKPREVLVVFQFSVVVALISSVWIIRDQVEYVQNRDMGINEDNLIFHQVTESIRKNKEAMRNELLALPEVESVTYTFSPLTEIYSDTNMMDWQGKDPDYRPTMYRMGSDANLVKTAGMELIAGRDIDVFTYASDSMAAIINERTAEILGFDDPIGQVIKDDELEFAIVGVVKDFIMESPFAEVKPIVVMGPKRNLNFIHIRLSENQNMVNSLASVEKVFAKFNSGSPFEYQFVDQVNAKKFQSQKRTAALTSLFSGLAVVISCMGLFGLATFIAERRKKEISVRKVLGASVSNLVTLLSTEFSRLVLLSVIIGIPLSWYFMKDWLDTFDYKTSIDWKIYLLTGIITLLIALLTVSSQAIKAALANPANTLKSE</sequence>
<keyword evidence="5 6" id="KW-0472">Membrane</keyword>
<keyword evidence="4 6" id="KW-1133">Transmembrane helix</keyword>
<comment type="caution">
    <text evidence="9">The sequence shown here is derived from an EMBL/GenBank/DDBJ whole genome shotgun (WGS) entry which is preliminary data.</text>
</comment>
<dbReference type="InterPro" id="IPR003838">
    <property type="entry name" value="ABC3_permease_C"/>
</dbReference>
<dbReference type="InterPro" id="IPR050250">
    <property type="entry name" value="Macrolide_Exporter_MacB"/>
</dbReference>
<dbReference type="PANTHER" id="PTHR30572">
    <property type="entry name" value="MEMBRANE COMPONENT OF TRANSPORTER-RELATED"/>
    <property type="match status" value="1"/>
</dbReference>
<keyword evidence="10" id="KW-1185">Reference proteome</keyword>
<evidence type="ECO:0000259" key="7">
    <source>
        <dbReference type="Pfam" id="PF02687"/>
    </source>
</evidence>
<gene>
    <name evidence="9" type="ORF">J0A69_17960</name>
</gene>
<proteinExistence type="predicted"/>
<feature type="domain" description="MacB-like periplasmic core" evidence="8">
    <location>
        <begin position="451"/>
        <end position="622"/>
    </location>
</feature>
<evidence type="ECO:0000259" key="8">
    <source>
        <dbReference type="Pfam" id="PF12704"/>
    </source>
</evidence>
<dbReference type="PANTHER" id="PTHR30572:SF18">
    <property type="entry name" value="ABC-TYPE MACROLIDE FAMILY EXPORT SYSTEM PERMEASE COMPONENT 2"/>
    <property type="match status" value="1"/>
</dbReference>
<evidence type="ECO:0000256" key="4">
    <source>
        <dbReference type="ARBA" id="ARBA00022989"/>
    </source>
</evidence>
<feature type="transmembrane region" description="Helical" evidence="6">
    <location>
        <begin position="333"/>
        <end position="351"/>
    </location>
</feature>
<dbReference type="EMBL" id="JAFKCU010000005">
    <property type="protein sequence ID" value="MBN7817330.1"/>
    <property type="molecule type" value="Genomic_DNA"/>
</dbReference>
<dbReference type="Pfam" id="PF12704">
    <property type="entry name" value="MacB_PCD"/>
    <property type="match status" value="2"/>
</dbReference>
<evidence type="ECO:0000256" key="2">
    <source>
        <dbReference type="ARBA" id="ARBA00022475"/>
    </source>
</evidence>
<name>A0ABS3CM61_9BACT</name>
<evidence type="ECO:0000313" key="9">
    <source>
        <dbReference type="EMBL" id="MBN7817330.1"/>
    </source>
</evidence>
<keyword evidence="3 6" id="KW-0812">Transmembrane</keyword>
<comment type="subcellular location">
    <subcellularLocation>
        <location evidence="1">Cell membrane</location>
        <topology evidence="1">Multi-pass membrane protein</topology>
    </subcellularLocation>
</comment>
<feature type="transmembrane region" description="Helical" evidence="6">
    <location>
        <begin position="663"/>
        <end position="687"/>
    </location>
</feature>
<evidence type="ECO:0000256" key="3">
    <source>
        <dbReference type="ARBA" id="ARBA00022692"/>
    </source>
</evidence>
<feature type="transmembrane region" description="Helical" evidence="6">
    <location>
        <begin position="708"/>
        <end position="730"/>
    </location>
</feature>
<feature type="transmembrane region" description="Helical" evidence="6">
    <location>
        <begin position="420"/>
        <end position="439"/>
    </location>
</feature>
<protein>
    <submittedName>
        <fullName evidence="9">ABC transporter permease</fullName>
    </submittedName>
</protein>
<organism evidence="9 10">
    <name type="scientific">Algoriphagus pacificus</name>
    <dbReference type="NCBI Taxonomy" id="2811234"/>
    <lineage>
        <taxon>Bacteria</taxon>
        <taxon>Pseudomonadati</taxon>
        <taxon>Bacteroidota</taxon>
        <taxon>Cytophagia</taxon>
        <taxon>Cytophagales</taxon>
        <taxon>Cyclobacteriaceae</taxon>
        <taxon>Algoriphagus</taxon>
    </lineage>
</organism>
<evidence type="ECO:0000313" key="10">
    <source>
        <dbReference type="Proteomes" id="UP000664480"/>
    </source>
</evidence>
<evidence type="ECO:0000256" key="5">
    <source>
        <dbReference type="ARBA" id="ARBA00023136"/>
    </source>
</evidence>
<dbReference type="Proteomes" id="UP000664480">
    <property type="component" value="Unassembled WGS sequence"/>
</dbReference>
<dbReference type="Pfam" id="PF02687">
    <property type="entry name" value="FtsX"/>
    <property type="match status" value="2"/>
</dbReference>
<dbReference type="RefSeq" id="WP_206588005.1">
    <property type="nucleotide sequence ID" value="NZ_JAFKCU010000005.1"/>
</dbReference>
<keyword evidence="2" id="KW-1003">Cell membrane</keyword>
<dbReference type="InterPro" id="IPR025857">
    <property type="entry name" value="MacB_PCD"/>
</dbReference>
<feature type="transmembrane region" description="Helical" evidence="6">
    <location>
        <begin position="750"/>
        <end position="768"/>
    </location>
</feature>
<evidence type="ECO:0000256" key="6">
    <source>
        <dbReference type="SAM" id="Phobius"/>
    </source>
</evidence>
<accession>A0ABS3CM61</accession>
<feature type="transmembrane region" description="Helical" evidence="6">
    <location>
        <begin position="371"/>
        <end position="399"/>
    </location>
</feature>
<feature type="domain" description="ABC3 transporter permease C-terminal" evidence="7">
    <location>
        <begin position="667"/>
        <end position="776"/>
    </location>
</feature>
<evidence type="ECO:0000256" key="1">
    <source>
        <dbReference type="ARBA" id="ARBA00004651"/>
    </source>
</evidence>
<feature type="transmembrane region" description="Helical" evidence="6">
    <location>
        <begin position="21"/>
        <end position="43"/>
    </location>
</feature>
<feature type="transmembrane region" description="Helical" evidence="6">
    <location>
        <begin position="277"/>
        <end position="299"/>
    </location>
</feature>
<reference evidence="9 10" key="1">
    <citation type="submission" date="2021-03" db="EMBL/GenBank/DDBJ databases">
        <title>novel species isolated from a fishpond in China.</title>
        <authorList>
            <person name="Lu H."/>
            <person name="Cai Z."/>
        </authorList>
    </citation>
    <scope>NUCLEOTIDE SEQUENCE [LARGE SCALE GENOMIC DNA]</scope>
    <source>
        <strain evidence="9 10">YJ13C</strain>
    </source>
</reference>
<feature type="domain" description="ABC3 transporter permease C-terminal" evidence="7">
    <location>
        <begin position="283"/>
        <end position="399"/>
    </location>
</feature>